<feature type="domain" description="Fucosyltransferase C-terminal" evidence="4">
    <location>
        <begin position="246"/>
        <end position="331"/>
    </location>
</feature>
<dbReference type="PANTHER" id="PTHR11929">
    <property type="entry name" value="ALPHA- 1,3 -FUCOSYLTRANSFERASE"/>
    <property type="match status" value="1"/>
</dbReference>
<evidence type="ECO:0000256" key="1">
    <source>
        <dbReference type="ARBA" id="ARBA00008919"/>
    </source>
</evidence>
<evidence type="ECO:0000259" key="4">
    <source>
        <dbReference type="Pfam" id="PF00852"/>
    </source>
</evidence>
<dbReference type="InterPro" id="IPR038577">
    <property type="entry name" value="GT10-like_C_sf"/>
</dbReference>
<dbReference type="SUPFAM" id="SSF53756">
    <property type="entry name" value="UDP-Glycosyltransferase/glycogen phosphorylase"/>
    <property type="match status" value="1"/>
</dbReference>
<dbReference type="GO" id="GO:0016020">
    <property type="term" value="C:membrane"/>
    <property type="evidence" value="ECO:0007669"/>
    <property type="project" value="InterPro"/>
</dbReference>
<keyword evidence="2" id="KW-0328">Glycosyltransferase</keyword>
<evidence type="ECO:0000256" key="3">
    <source>
        <dbReference type="ARBA" id="ARBA00022679"/>
    </source>
</evidence>
<dbReference type="Pfam" id="PF00852">
    <property type="entry name" value="Glyco_transf_10"/>
    <property type="match status" value="1"/>
</dbReference>
<protein>
    <recommendedName>
        <fullName evidence="4">Fucosyltransferase C-terminal domain-containing protein</fullName>
    </recommendedName>
</protein>
<dbReference type="GO" id="GO:0008417">
    <property type="term" value="F:fucosyltransferase activity"/>
    <property type="evidence" value="ECO:0007669"/>
    <property type="project" value="InterPro"/>
</dbReference>
<sequence>MNKKIAVYIDPPSHHFLNDRLFSYSGQLGDDLMAPYVTLQDFFNKKNIPIHTADLIPDENNDEIKIYLSLGILDNYQKLSKRPDVIVSSFFAMECPIVDPRQYKRMRDAQHYFKHMFSWSDSDSLQRFIGEKINIETFCWPQSYDAVHEKHWSRTDRKFLMMMNSNKLPAIYWQELYTERMRAVQYFSQSNDIDLYGREWNLPSIQLGQGHIPYTFRKIKRDIQILWQKVFPNPLLVAARKVYKGAADSKSEVLSEYNFALCFENMIIKGWVTEKIFDCFFTGTIPIYLGSPDISERIPENCFIDMRSFNGYEELLSHLKSLTTDDIQRYRENAKNFLASPAFQPYSKETFAELIVKTIEKDANIFLR</sequence>
<evidence type="ECO:0000256" key="2">
    <source>
        <dbReference type="ARBA" id="ARBA00022676"/>
    </source>
</evidence>
<keyword evidence="3" id="KW-0808">Transferase</keyword>
<dbReference type="Gene3D" id="3.40.50.11660">
    <property type="entry name" value="Glycosyl transferase family 10, C-terminal domain"/>
    <property type="match status" value="1"/>
</dbReference>
<evidence type="ECO:0000313" key="5">
    <source>
        <dbReference type="EMBL" id="VAW52940.1"/>
    </source>
</evidence>
<dbReference type="AlphaFoldDB" id="A0A3B0WK95"/>
<organism evidence="5">
    <name type="scientific">hydrothermal vent metagenome</name>
    <dbReference type="NCBI Taxonomy" id="652676"/>
    <lineage>
        <taxon>unclassified sequences</taxon>
        <taxon>metagenomes</taxon>
        <taxon>ecological metagenomes</taxon>
    </lineage>
</organism>
<gene>
    <name evidence="5" type="ORF">MNBD_GAMMA05-1882</name>
</gene>
<name>A0A3B0WK95_9ZZZZ</name>
<dbReference type="InterPro" id="IPR055270">
    <property type="entry name" value="Glyco_tran_10_C"/>
</dbReference>
<dbReference type="EMBL" id="UOFE01000031">
    <property type="protein sequence ID" value="VAW52940.1"/>
    <property type="molecule type" value="Genomic_DNA"/>
</dbReference>
<proteinExistence type="inferred from homology"/>
<accession>A0A3B0WK95</accession>
<dbReference type="InterPro" id="IPR001503">
    <property type="entry name" value="Glyco_trans_10"/>
</dbReference>
<comment type="similarity">
    <text evidence="1">Belongs to the glycosyltransferase 10 family.</text>
</comment>
<reference evidence="5" key="1">
    <citation type="submission" date="2018-06" db="EMBL/GenBank/DDBJ databases">
        <authorList>
            <person name="Zhirakovskaya E."/>
        </authorList>
    </citation>
    <scope>NUCLEOTIDE SEQUENCE</scope>
</reference>
<dbReference type="PANTHER" id="PTHR11929:SF194">
    <property type="entry name" value="ALPHA-(1,3)-FUCOSYLTRANSFERASE 10"/>
    <property type="match status" value="1"/>
</dbReference>